<feature type="region of interest" description="Disordered" evidence="1">
    <location>
        <begin position="1"/>
        <end position="74"/>
    </location>
</feature>
<organism evidence="2 3">
    <name type="scientific">Chondromyces apiculatus DSM 436</name>
    <dbReference type="NCBI Taxonomy" id="1192034"/>
    <lineage>
        <taxon>Bacteria</taxon>
        <taxon>Pseudomonadati</taxon>
        <taxon>Myxococcota</taxon>
        <taxon>Polyangia</taxon>
        <taxon>Polyangiales</taxon>
        <taxon>Polyangiaceae</taxon>
        <taxon>Chondromyces</taxon>
    </lineage>
</organism>
<name>A0A017TFR2_9BACT</name>
<gene>
    <name evidence="2" type="ORF">CAP_5804</name>
</gene>
<sequence>MSSPIPGGLSSSLMRKSPLEGRTLAPAEKPAIDNFEGVCRPGDPQGKRSVRANGTSGRVYSQELRANNQTPAERAKSEAAFKRAMMCENGITGRLACNQPILEVTNASFEVSDGGMAAGVEASKDGLRTTYMAPTGNGTSMGTEGVQYGIGGSKLPKVKGGLCVALKGSKAPEHSVKAEVSGGIVGGSANGHEVCLFAQTPAPPEATFTVK</sequence>
<proteinExistence type="predicted"/>
<dbReference type="RefSeq" id="WP_156040448.1">
    <property type="nucleotide sequence ID" value="NZ_ASRX01000005.1"/>
</dbReference>
<dbReference type="Proteomes" id="UP000019678">
    <property type="component" value="Unassembled WGS sequence"/>
</dbReference>
<accession>A0A017TFR2</accession>
<evidence type="ECO:0000313" key="2">
    <source>
        <dbReference type="EMBL" id="EYF08044.1"/>
    </source>
</evidence>
<keyword evidence="3" id="KW-1185">Reference proteome</keyword>
<dbReference type="STRING" id="1192034.CAP_5804"/>
<feature type="compositionally biased region" description="Low complexity" evidence="1">
    <location>
        <begin position="1"/>
        <end position="14"/>
    </location>
</feature>
<feature type="compositionally biased region" description="Polar residues" evidence="1">
    <location>
        <begin position="52"/>
        <end position="71"/>
    </location>
</feature>
<protein>
    <submittedName>
        <fullName evidence="2">Uncharacterized protein</fullName>
    </submittedName>
</protein>
<reference evidence="2 3" key="1">
    <citation type="submission" date="2013-05" db="EMBL/GenBank/DDBJ databases">
        <title>Genome assembly of Chondromyces apiculatus DSM 436.</title>
        <authorList>
            <person name="Sharma G."/>
            <person name="Khatri I."/>
            <person name="Kaur C."/>
            <person name="Mayilraj S."/>
            <person name="Subramanian S."/>
        </authorList>
    </citation>
    <scope>NUCLEOTIDE SEQUENCE [LARGE SCALE GENOMIC DNA]</scope>
    <source>
        <strain evidence="2 3">DSM 436</strain>
    </source>
</reference>
<dbReference type="EMBL" id="ASRX01000005">
    <property type="protein sequence ID" value="EYF08044.1"/>
    <property type="molecule type" value="Genomic_DNA"/>
</dbReference>
<comment type="caution">
    <text evidence="2">The sequence shown here is derived from an EMBL/GenBank/DDBJ whole genome shotgun (WGS) entry which is preliminary data.</text>
</comment>
<evidence type="ECO:0000313" key="3">
    <source>
        <dbReference type="Proteomes" id="UP000019678"/>
    </source>
</evidence>
<dbReference type="AlphaFoldDB" id="A0A017TFR2"/>
<evidence type="ECO:0000256" key="1">
    <source>
        <dbReference type="SAM" id="MobiDB-lite"/>
    </source>
</evidence>